<feature type="region of interest" description="Disordered" evidence="1">
    <location>
        <begin position="685"/>
        <end position="729"/>
    </location>
</feature>
<comment type="caution">
    <text evidence="2">The sequence shown here is derived from an EMBL/GenBank/DDBJ whole genome shotgun (WGS) entry which is preliminary data.</text>
</comment>
<feature type="compositionally biased region" description="Polar residues" evidence="1">
    <location>
        <begin position="761"/>
        <end position="779"/>
    </location>
</feature>
<evidence type="ECO:0000313" key="2">
    <source>
        <dbReference type="EMBL" id="ETO27646.1"/>
    </source>
</evidence>
<reference evidence="2 3" key="1">
    <citation type="journal article" date="2013" name="Curr. Biol.">
        <title>The Genome of the Foraminiferan Reticulomyxa filosa.</title>
        <authorList>
            <person name="Glockner G."/>
            <person name="Hulsmann N."/>
            <person name="Schleicher M."/>
            <person name="Noegel A.A."/>
            <person name="Eichinger L."/>
            <person name="Gallinger C."/>
            <person name="Pawlowski J."/>
            <person name="Sierra R."/>
            <person name="Euteneuer U."/>
            <person name="Pillet L."/>
            <person name="Moustafa A."/>
            <person name="Platzer M."/>
            <person name="Groth M."/>
            <person name="Szafranski K."/>
            <person name="Schliwa M."/>
        </authorList>
    </citation>
    <scope>NUCLEOTIDE SEQUENCE [LARGE SCALE GENOMIC DNA]</scope>
</reference>
<dbReference type="AlphaFoldDB" id="X6NNQ7"/>
<accession>X6NNQ7</accession>
<keyword evidence="3" id="KW-1185">Reference proteome</keyword>
<feature type="compositionally biased region" description="Polar residues" evidence="1">
    <location>
        <begin position="700"/>
        <end position="714"/>
    </location>
</feature>
<feature type="compositionally biased region" description="Acidic residues" evidence="1">
    <location>
        <begin position="647"/>
        <end position="658"/>
    </location>
</feature>
<evidence type="ECO:0000313" key="3">
    <source>
        <dbReference type="Proteomes" id="UP000023152"/>
    </source>
</evidence>
<feature type="region of interest" description="Disordered" evidence="1">
    <location>
        <begin position="751"/>
        <end position="779"/>
    </location>
</feature>
<evidence type="ECO:0000256" key="1">
    <source>
        <dbReference type="SAM" id="MobiDB-lite"/>
    </source>
</evidence>
<dbReference type="EMBL" id="ASPP01007126">
    <property type="protein sequence ID" value="ETO27646.1"/>
    <property type="molecule type" value="Genomic_DNA"/>
</dbReference>
<sequence>MRDTQTKVIRQGKLAVASDAFLNFLRWSESNDIIVKAFLERTSTAEDEKKIWIDSVDKMKEVGKKLEEEYESRLEQEWYLLLYRMFPLYYKCTNYFPAICFKPQYDFLNEITATYSLDTKDAVTKQETKPSVLLLGDNEMSISSLVSLLVIYSMLLVMVMMTMNGQAHGNEITARNWTHSLNTILWWHVILHMFILIADVCLYHWVVRSLFSVSFPQFNVAMLSLDKQLTRVFKIFSTLYRQQQPFSSTAYPFKHPSIQIKANALIIPLSQQLCDNDHDNGDSISFPNMQFVQGQQDFIANRVLHTLIAKMQLLNQQIQCHGYFSSSSLPSSSSSLSSSSAFVEQCKLTDLWQIYRKYKITCQIFFQLVYHKFQFSHLFSFNSIPSNRIFSKLINNLPLFGYCYYYYCYQLNAKVQEVSALLCDRNIIVKTQMKWTKLEHSFNTVDTLQSSTKPKPSDSAPCLGTCNNLSAGVNRLKWTFEKWNGAQDTVYDHLYRLQRKTDQLNAQICAIYSQYKACQSFKKIESDAMTPIFCDAFMDFSKVLHQMESEYQSLLKLLPSPPQLQSNAANANEDKFLEWPEEEIDMSSLVNPSETLMEHSSDFALAQNKAQNTKKNEEKWINGEQLFEYDMKHPIDDQQQHISSNTYDEDENEKEEWVEPSHLPTGVKNSLVKNLTDALKERKQLRQSIPTSNDHDSSSDHVLQSESTHASATVQARPVHHETKPESFSMSKKVSMQFLLSKSVLSHANNKDQADVIGQDDGQSSPSATTLDADISTLQ</sequence>
<protein>
    <submittedName>
        <fullName evidence="2">Uncharacterized protein</fullName>
    </submittedName>
</protein>
<proteinExistence type="predicted"/>
<name>X6NNQ7_RETFI</name>
<gene>
    <name evidence="2" type="ORF">RFI_09485</name>
</gene>
<dbReference type="Proteomes" id="UP000023152">
    <property type="component" value="Unassembled WGS sequence"/>
</dbReference>
<feature type="region of interest" description="Disordered" evidence="1">
    <location>
        <begin position="645"/>
        <end position="668"/>
    </location>
</feature>
<organism evidence="2 3">
    <name type="scientific">Reticulomyxa filosa</name>
    <dbReference type="NCBI Taxonomy" id="46433"/>
    <lineage>
        <taxon>Eukaryota</taxon>
        <taxon>Sar</taxon>
        <taxon>Rhizaria</taxon>
        <taxon>Retaria</taxon>
        <taxon>Foraminifera</taxon>
        <taxon>Monothalamids</taxon>
        <taxon>Reticulomyxidae</taxon>
        <taxon>Reticulomyxa</taxon>
    </lineage>
</organism>